<evidence type="ECO:0000313" key="1">
    <source>
        <dbReference type="EMBL" id="POI20579.1"/>
    </source>
</evidence>
<name>A0A2P4S8Z9_BAMTH</name>
<gene>
    <name evidence="1" type="ORF">CIB84_015676</name>
</gene>
<keyword evidence="2" id="KW-1185">Reference proteome</keyword>
<dbReference type="EMBL" id="PPHD01081381">
    <property type="protein sequence ID" value="POI20579.1"/>
    <property type="molecule type" value="Genomic_DNA"/>
</dbReference>
<organism evidence="1 2">
    <name type="scientific">Bambusicola thoracicus</name>
    <name type="common">Chinese bamboo-partridge</name>
    <name type="synonym">Perdix thoracica</name>
    <dbReference type="NCBI Taxonomy" id="9083"/>
    <lineage>
        <taxon>Eukaryota</taxon>
        <taxon>Metazoa</taxon>
        <taxon>Chordata</taxon>
        <taxon>Craniata</taxon>
        <taxon>Vertebrata</taxon>
        <taxon>Euteleostomi</taxon>
        <taxon>Archelosauria</taxon>
        <taxon>Archosauria</taxon>
        <taxon>Dinosauria</taxon>
        <taxon>Saurischia</taxon>
        <taxon>Theropoda</taxon>
        <taxon>Coelurosauria</taxon>
        <taxon>Aves</taxon>
        <taxon>Neognathae</taxon>
        <taxon>Galloanserae</taxon>
        <taxon>Galliformes</taxon>
        <taxon>Phasianidae</taxon>
        <taxon>Perdicinae</taxon>
        <taxon>Bambusicola</taxon>
    </lineage>
</organism>
<dbReference type="OrthoDB" id="21204at2759"/>
<evidence type="ECO:0000313" key="2">
    <source>
        <dbReference type="Proteomes" id="UP000237246"/>
    </source>
</evidence>
<proteinExistence type="predicted"/>
<dbReference type="Proteomes" id="UP000237246">
    <property type="component" value="Unassembled WGS sequence"/>
</dbReference>
<dbReference type="AlphaFoldDB" id="A0A2P4S8Z9"/>
<sequence>MPFTLPFLLLPSEQEPKEAEEELMVSSLQPEVWAALFRQHWDPLLPWLHQELHIIFGTQWWSAMAVENLIMSALCDTGLDRKALIQQLWPAVGDRTEMFSQGLTDIAACQWGEEAY</sequence>
<accession>A0A2P4S8Z9</accession>
<protein>
    <submittedName>
        <fullName evidence="1">Uncharacterized protein</fullName>
    </submittedName>
</protein>
<comment type="caution">
    <text evidence="1">The sequence shown here is derived from an EMBL/GenBank/DDBJ whole genome shotgun (WGS) entry which is preliminary data.</text>
</comment>
<reference evidence="1 2" key="1">
    <citation type="submission" date="2018-01" db="EMBL/GenBank/DDBJ databases">
        <title>Comparison of the Chinese Bamboo Partridge and Red Junglefowl genome sequences highlights the importance of demography in genome evolution.</title>
        <authorList>
            <person name="Tiley G.P."/>
            <person name="Kimball R.T."/>
            <person name="Braun E.L."/>
            <person name="Burleigh J.G."/>
        </authorList>
    </citation>
    <scope>NUCLEOTIDE SEQUENCE [LARGE SCALE GENOMIC DNA]</scope>
    <source>
        <strain evidence="1">RTK389</strain>
        <tissue evidence="1">Blood</tissue>
    </source>
</reference>